<dbReference type="InterPro" id="IPR036236">
    <property type="entry name" value="Znf_C2H2_sf"/>
</dbReference>
<accession>A0ABN8ITE6</accession>
<dbReference type="EMBL" id="OW152842">
    <property type="protein sequence ID" value="CAH2064634.1"/>
    <property type="molecule type" value="Genomic_DNA"/>
</dbReference>
<dbReference type="SUPFAM" id="SSF57667">
    <property type="entry name" value="beta-beta-alpha zinc fingers"/>
    <property type="match status" value="1"/>
</dbReference>
<reference evidence="6" key="1">
    <citation type="submission" date="2022-03" db="EMBL/GenBank/DDBJ databases">
        <authorList>
            <person name="Martin H S."/>
        </authorList>
    </citation>
    <scope>NUCLEOTIDE SEQUENCE</scope>
</reference>
<keyword evidence="3" id="KW-0862">Zinc</keyword>
<dbReference type="Proteomes" id="UP000837857">
    <property type="component" value="Chromosome 30"/>
</dbReference>
<dbReference type="InterPro" id="IPR022776">
    <property type="entry name" value="TRM13/UPF0224_CHHC_Znf_dom"/>
</dbReference>
<evidence type="ECO:0000256" key="1">
    <source>
        <dbReference type="ARBA" id="ARBA00022723"/>
    </source>
</evidence>
<evidence type="ECO:0000313" key="6">
    <source>
        <dbReference type="EMBL" id="CAH2064634.1"/>
    </source>
</evidence>
<gene>
    <name evidence="6" type="ORF">IPOD504_LOCUS12833</name>
</gene>
<evidence type="ECO:0000256" key="2">
    <source>
        <dbReference type="ARBA" id="ARBA00022771"/>
    </source>
</evidence>
<evidence type="ECO:0000313" key="7">
    <source>
        <dbReference type="Proteomes" id="UP000837857"/>
    </source>
</evidence>
<organism evidence="6 7">
    <name type="scientific">Iphiclides podalirius</name>
    <name type="common">scarce swallowtail</name>
    <dbReference type="NCBI Taxonomy" id="110791"/>
    <lineage>
        <taxon>Eukaryota</taxon>
        <taxon>Metazoa</taxon>
        <taxon>Ecdysozoa</taxon>
        <taxon>Arthropoda</taxon>
        <taxon>Hexapoda</taxon>
        <taxon>Insecta</taxon>
        <taxon>Pterygota</taxon>
        <taxon>Neoptera</taxon>
        <taxon>Endopterygota</taxon>
        <taxon>Lepidoptera</taxon>
        <taxon>Glossata</taxon>
        <taxon>Ditrysia</taxon>
        <taxon>Papilionoidea</taxon>
        <taxon>Papilionidae</taxon>
        <taxon>Papilioninae</taxon>
        <taxon>Iphiclides</taxon>
    </lineage>
</organism>
<name>A0ABN8ITE6_9NEOP</name>
<feature type="compositionally biased region" description="Basic and acidic residues" evidence="4">
    <location>
        <begin position="129"/>
        <end position="140"/>
    </location>
</feature>
<feature type="non-terminal residue" evidence="6">
    <location>
        <position position="1"/>
    </location>
</feature>
<dbReference type="Pfam" id="PF05253">
    <property type="entry name" value="zf-U11-48K"/>
    <property type="match status" value="2"/>
</dbReference>
<feature type="region of interest" description="Disordered" evidence="4">
    <location>
        <begin position="125"/>
        <end position="148"/>
    </location>
</feature>
<proteinExistence type="predicted"/>
<keyword evidence="7" id="KW-1185">Reference proteome</keyword>
<keyword evidence="2" id="KW-0863">Zinc-finger</keyword>
<evidence type="ECO:0000256" key="3">
    <source>
        <dbReference type="ARBA" id="ARBA00022833"/>
    </source>
</evidence>
<dbReference type="PROSITE" id="PS51800">
    <property type="entry name" value="ZF_CHHC_U11_48K"/>
    <property type="match status" value="2"/>
</dbReference>
<keyword evidence="1" id="KW-0479">Metal-binding</keyword>
<sequence>MSEPSPNQLITCPYNAAHQVEHYRMHIHLQKCRKQHPNCKKMNCPFDSTHVVNDVEIDYHVSVCPKRHMLDTQLYITDDEYRPTVNLVSQPPVVPCEENWEDENTASYKPDLSKKAPHIIMKLKGGTPSERRKARMDGVKNYRPANTN</sequence>
<evidence type="ECO:0000256" key="4">
    <source>
        <dbReference type="SAM" id="MobiDB-lite"/>
    </source>
</evidence>
<feature type="domain" description="CHHC U11-48K-type" evidence="5">
    <location>
        <begin position="9"/>
        <end position="36"/>
    </location>
</feature>
<evidence type="ECO:0000259" key="5">
    <source>
        <dbReference type="PROSITE" id="PS51800"/>
    </source>
</evidence>
<protein>
    <recommendedName>
        <fullName evidence="5">CHHC U11-48K-type domain-containing protein</fullName>
    </recommendedName>
</protein>
<feature type="domain" description="CHHC U11-48K-type" evidence="5">
    <location>
        <begin position="41"/>
        <end position="68"/>
    </location>
</feature>